<keyword evidence="4 8" id="KW-0472">Membrane</keyword>
<dbReference type="CDD" id="cd11386">
    <property type="entry name" value="MCP_signal"/>
    <property type="match status" value="1"/>
</dbReference>
<feature type="domain" description="Methyl-accepting transducer" evidence="9">
    <location>
        <begin position="398"/>
        <end position="634"/>
    </location>
</feature>
<dbReference type="Gene3D" id="6.10.340.10">
    <property type="match status" value="1"/>
</dbReference>
<evidence type="ECO:0000256" key="7">
    <source>
        <dbReference type="PROSITE-ProRule" id="PRU00284"/>
    </source>
</evidence>
<keyword evidence="5 7" id="KW-0807">Transducer</keyword>
<comment type="similarity">
    <text evidence="6">Belongs to the methyl-accepting chemotaxis (MCP) protein family.</text>
</comment>
<dbReference type="Gene3D" id="1.10.287.950">
    <property type="entry name" value="Methyl-accepting chemotaxis protein"/>
    <property type="match status" value="1"/>
</dbReference>
<reference evidence="11" key="1">
    <citation type="submission" date="2022-10" db="EMBL/GenBank/DDBJ databases">
        <title>Catenovulum adriacola sp. nov. isolated in the Harbour of Susak.</title>
        <authorList>
            <person name="Schoch T."/>
            <person name="Reich S.J."/>
            <person name="Stoeferle S."/>
            <person name="Flaiz M."/>
            <person name="Kazda M."/>
            <person name="Riedel C.U."/>
            <person name="Duerre P."/>
        </authorList>
    </citation>
    <scope>NUCLEOTIDE SEQUENCE</scope>
    <source>
        <strain evidence="11">TS8</strain>
        <plasmid evidence="11">pCadTS8_2</plasmid>
    </source>
</reference>
<evidence type="ECO:0000256" key="6">
    <source>
        <dbReference type="ARBA" id="ARBA00029447"/>
    </source>
</evidence>
<evidence type="ECO:0000256" key="1">
    <source>
        <dbReference type="ARBA" id="ARBA00004141"/>
    </source>
</evidence>
<gene>
    <name evidence="11" type="ORF">OLW01_16700</name>
</gene>
<protein>
    <submittedName>
        <fullName evidence="11">Methyl-accepting chemotaxis protein</fullName>
    </submittedName>
</protein>
<dbReference type="EMBL" id="CP109967">
    <property type="protein sequence ID" value="WAJ72377.1"/>
    <property type="molecule type" value="Genomic_DNA"/>
</dbReference>
<sequence length="677" mass="75592">MVFIPLVVTAYLSFERYQKANDELQALEKIELLLGYLEQVSPVISALQQEWSFTKNYLGPGKPDNPIGLEYKQGMMDARAKVDTHLSSYLAFVKNKKADLQNFKLLNEQVNAIKVAFDVHENVRKLASLRQKSSKQYKTAEGNMIWTLFEIKRLVERLIDSTNQVVLLSAQNPRLVLLANAYQNLTLAKHISAIQTGTVETAITSFMYPYIYGQLVKNEALEKLYRNNFLLFASDSSKHLFNKTLFNTDFNTYAAKTYESLRRDVISQLNKKIEIDIAHWLSVSEKINSGYQQVVEQVVNEIVSVEKQLLAEARQQVHQTLIVLCLLILMIAGVSYLIIRSINKPIQQMELVFTELAQNKDMSYRIGIQGEDELSRVGIAFNSLVESFEIALKGVFKQAFAIDQTTSLVSSAMAESMSLSNRQKEATESVSVAVNQMSATIEEVSEMAQATSDTVQRAHNISIESENNAQVSKDIMQNLITELAKTSDLVRNLNNEAAEISQVLNVIQAISEQTNLLALNAAIEAARAGEMGRGFAVVADEVRNLAQRTQDSTQEIRGQIESLVEGAETASNNMIALQENGQQAIQVVIESTDAFAVLKNEFDQITQMASQIAVAAEEQSSVSNDINERVHAIKDDTDSLTAHANNTLEATKTLTSNGHKLVEHIKIFKISEQHKQD</sequence>
<dbReference type="PROSITE" id="PS50111">
    <property type="entry name" value="CHEMOTAXIS_TRANSDUC_2"/>
    <property type="match status" value="1"/>
</dbReference>
<keyword evidence="12" id="KW-1185">Reference proteome</keyword>
<dbReference type="SUPFAM" id="SSF58104">
    <property type="entry name" value="Methyl-accepting chemotaxis protein (MCP) signaling domain"/>
    <property type="match status" value="1"/>
</dbReference>
<dbReference type="RefSeq" id="WP_268077151.1">
    <property type="nucleotide sequence ID" value="NZ_CP109967.1"/>
</dbReference>
<dbReference type="PANTHER" id="PTHR32089">
    <property type="entry name" value="METHYL-ACCEPTING CHEMOTAXIS PROTEIN MCPB"/>
    <property type="match status" value="1"/>
</dbReference>
<dbReference type="InterPro" id="IPR003660">
    <property type="entry name" value="HAMP_dom"/>
</dbReference>
<dbReference type="PANTHER" id="PTHR32089:SF119">
    <property type="entry name" value="METHYL-ACCEPTING CHEMOTAXIS PROTEIN CTPL"/>
    <property type="match status" value="1"/>
</dbReference>
<name>A0ABY7ASY1_9ALTE</name>
<keyword evidence="11" id="KW-0614">Plasmid</keyword>
<evidence type="ECO:0000259" key="10">
    <source>
        <dbReference type="PROSITE" id="PS50885"/>
    </source>
</evidence>
<evidence type="ECO:0000313" key="12">
    <source>
        <dbReference type="Proteomes" id="UP001163726"/>
    </source>
</evidence>
<dbReference type="Proteomes" id="UP001163726">
    <property type="component" value="Plasmid pCadTS8_2"/>
</dbReference>
<evidence type="ECO:0000256" key="3">
    <source>
        <dbReference type="ARBA" id="ARBA00022989"/>
    </source>
</evidence>
<comment type="subcellular location">
    <subcellularLocation>
        <location evidence="1">Membrane</location>
        <topology evidence="1">Multi-pass membrane protein</topology>
    </subcellularLocation>
</comment>
<evidence type="ECO:0000313" key="11">
    <source>
        <dbReference type="EMBL" id="WAJ72377.1"/>
    </source>
</evidence>
<dbReference type="CDD" id="cd06225">
    <property type="entry name" value="HAMP"/>
    <property type="match status" value="1"/>
</dbReference>
<dbReference type="SMART" id="SM00283">
    <property type="entry name" value="MA"/>
    <property type="match status" value="1"/>
</dbReference>
<dbReference type="InterPro" id="IPR004089">
    <property type="entry name" value="MCPsignal_dom"/>
</dbReference>
<evidence type="ECO:0000256" key="8">
    <source>
        <dbReference type="SAM" id="Phobius"/>
    </source>
</evidence>
<organism evidence="11 12">
    <name type="scientific">Catenovulum adriaticum</name>
    <dbReference type="NCBI Taxonomy" id="2984846"/>
    <lineage>
        <taxon>Bacteria</taxon>
        <taxon>Pseudomonadati</taxon>
        <taxon>Pseudomonadota</taxon>
        <taxon>Gammaproteobacteria</taxon>
        <taxon>Alteromonadales</taxon>
        <taxon>Alteromonadaceae</taxon>
        <taxon>Catenovulum</taxon>
    </lineage>
</organism>
<keyword evidence="2 8" id="KW-0812">Transmembrane</keyword>
<evidence type="ECO:0000256" key="4">
    <source>
        <dbReference type="ARBA" id="ARBA00023136"/>
    </source>
</evidence>
<geneLocation type="plasmid" evidence="11 12">
    <name>pCadTS8_2</name>
</geneLocation>
<evidence type="ECO:0000256" key="5">
    <source>
        <dbReference type="ARBA" id="ARBA00023224"/>
    </source>
</evidence>
<keyword evidence="3 8" id="KW-1133">Transmembrane helix</keyword>
<dbReference type="Pfam" id="PF00672">
    <property type="entry name" value="HAMP"/>
    <property type="match status" value="1"/>
</dbReference>
<feature type="transmembrane region" description="Helical" evidence="8">
    <location>
        <begin position="321"/>
        <end position="339"/>
    </location>
</feature>
<evidence type="ECO:0000259" key="9">
    <source>
        <dbReference type="PROSITE" id="PS50111"/>
    </source>
</evidence>
<feature type="domain" description="HAMP" evidence="10">
    <location>
        <begin position="340"/>
        <end position="393"/>
    </location>
</feature>
<proteinExistence type="inferred from homology"/>
<dbReference type="Pfam" id="PF00015">
    <property type="entry name" value="MCPsignal"/>
    <property type="match status" value="1"/>
</dbReference>
<dbReference type="PROSITE" id="PS50885">
    <property type="entry name" value="HAMP"/>
    <property type="match status" value="1"/>
</dbReference>
<evidence type="ECO:0000256" key="2">
    <source>
        <dbReference type="ARBA" id="ARBA00022692"/>
    </source>
</evidence>
<accession>A0ABY7ASY1</accession>